<accession>A0A4R6UGN9</accession>
<evidence type="ECO:0000259" key="1">
    <source>
        <dbReference type="Pfam" id="PF23648"/>
    </source>
</evidence>
<feature type="domain" description="DUF7147" evidence="1">
    <location>
        <begin position="1"/>
        <end position="123"/>
    </location>
</feature>
<name>A0A4R6UGN9_9BACI</name>
<dbReference type="RefSeq" id="WP_133579181.1">
    <property type="nucleotide sequence ID" value="NZ_SNYJ01000002.1"/>
</dbReference>
<organism evidence="2 3">
    <name type="scientific">Aureibacillus halotolerans</name>
    <dbReference type="NCBI Taxonomy" id="1508390"/>
    <lineage>
        <taxon>Bacteria</taxon>
        <taxon>Bacillati</taxon>
        <taxon>Bacillota</taxon>
        <taxon>Bacilli</taxon>
        <taxon>Bacillales</taxon>
        <taxon>Bacillaceae</taxon>
        <taxon>Aureibacillus</taxon>
    </lineage>
</organism>
<evidence type="ECO:0000313" key="3">
    <source>
        <dbReference type="Proteomes" id="UP000295632"/>
    </source>
</evidence>
<dbReference type="EMBL" id="SNYJ01000002">
    <property type="protein sequence ID" value="TDQ42304.1"/>
    <property type="molecule type" value="Genomic_DNA"/>
</dbReference>
<protein>
    <recommendedName>
        <fullName evidence="1">DUF7147 domain-containing protein</fullName>
    </recommendedName>
</protein>
<reference evidence="2 3" key="1">
    <citation type="submission" date="2019-03" db="EMBL/GenBank/DDBJ databases">
        <title>Genomic Encyclopedia of Type Strains, Phase IV (KMG-IV): sequencing the most valuable type-strain genomes for metagenomic binning, comparative biology and taxonomic classification.</title>
        <authorList>
            <person name="Goeker M."/>
        </authorList>
    </citation>
    <scope>NUCLEOTIDE SEQUENCE [LARGE SCALE GENOMIC DNA]</scope>
    <source>
        <strain evidence="2 3">DSM 28697</strain>
    </source>
</reference>
<keyword evidence="3" id="KW-1185">Reference proteome</keyword>
<sequence>MIYKIVPLGEGYTDVHELLEIARTNQHRLRHFVILKAPGEHETAAYSLLLILASAEKSRFQPLYLCREGIPSVDSKRYTSFVRAAEESGFTPLELEVKHSTTFYSQHQYQAYLLSILKLQRLLERDQSIWS</sequence>
<dbReference type="Proteomes" id="UP000295632">
    <property type="component" value="Unassembled WGS sequence"/>
</dbReference>
<proteinExistence type="predicted"/>
<dbReference type="InterPro" id="IPR055571">
    <property type="entry name" value="DUF7147"/>
</dbReference>
<evidence type="ECO:0000313" key="2">
    <source>
        <dbReference type="EMBL" id="TDQ42304.1"/>
    </source>
</evidence>
<gene>
    <name evidence="2" type="ORF">EV213_102335</name>
</gene>
<dbReference type="Pfam" id="PF23648">
    <property type="entry name" value="DUF7147"/>
    <property type="match status" value="1"/>
</dbReference>
<dbReference type="OrthoDB" id="2427086at2"/>
<comment type="caution">
    <text evidence="2">The sequence shown here is derived from an EMBL/GenBank/DDBJ whole genome shotgun (WGS) entry which is preliminary data.</text>
</comment>
<dbReference type="AlphaFoldDB" id="A0A4R6UGN9"/>